<organism evidence="2 3">
    <name type="scientific">Hydrogenophaga borbori</name>
    <dbReference type="NCBI Taxonomy" id="2294117"/>
    <lineage>
        <taxon>Bacteria</taxon>
        <taxon>Pseudomonadati</taxon>
        <taxon>Pseudomonadota</taxon>
        <taxon>Betaproteobacteria</taxon>
        <taxon>Burkholderiales</taxon>
        <taxon>Comamonadaceae</taxon>
        <taxon>Hydrogenophaga</taxon>
    </lineage>
</organism>
<accession>A0A372EQ13</accession>
<evidence type="ECO:0000313" key="2">
    <source>
        <dbReference type="EMBL" id="RFP82720.1"/>
    </source>
</evidence>
<sequence>MEALIFMFDVACMTYVCWRIYKADPKRPTPNDLGYFQYRVHELHPPTDAGDGKRQRKGSTSGRPGERRGA</sequence>
<proteinExistence type="predicted"/>
<dbReference type="Proteomes" id="UP000261931">
    <property type="component" value="Unassembled WGS sequence"/>
</dbReference>
<gene>
    <name evidence="2" type="ORF">DY262_02540</name>
</gene>
<feature type="region of interest" description="Disordered" evidence="1">
    <location>
        <begin position="44"/>
        <end position="70"/>
    </location>
</feature>
<comment type="caution">
    <text evidence="2">The sequence shown here is derived from an EMBL/GenBank/DDBJ whole genome shotgun (WGS) entry which is preliminary data.</text>
</comment>
<dbReference type="EMBL" id="QVLS01000001">
    <property type="protein sequence ID" value="RFP82720.1"/>
    <property type="molecule type" value="Genomic_DNA"/>
</dbReference>
<feature type="compositionally biased region" description="Basic and acidic residues" evidence="1">
    <location>
        <begin position="44"/>
        <end position="53"/>
    </location>
</feature>
<keyword evidence="3" id="KW-1185">Reference proteome</keyword>
<protein>
    <submittedName>
        <fullName evidence="2">Uncharacterized protein</fullName>
    </submittedName>
</protein>
<evidence type="ECO:0000313" key="3">
    <source>
        <dbReference type="Proteomes" id="UP000261931"/>
    </source>
</evidence>
<dbReference type="RefSeq" id="WP_116957392.1">
    <property type="nucleotide sequence ID" value="NZ_QVLS01000001.1"/>
</dbReference>
<evidence type="ECO:0000256" key="1">
    <source>
        <dbReference type="SAM" id="MobiDB-lite"/>
    </source>
</evidence>
<name>A0A372EQ13_9BURK</name>
<dbReference type="AlphaFoldDB" id="A0A372EQ13"/>
<reference evidence="2 3" key="1">
    <citation type="submission" date="2018-08" db="EMBL/GenBank/DDBJ databases">
        <title>Hydrogenophaga sp. LA-38 isolated from sludge.</title>
        <authorList>
            <person name="Im W.-T."/>
        </authorList>
    </citation>
    <scope>NUCLEOTIDE SEQUENCE [LARGE SCALE GENOMIC DNA]</scope>
    <source>
        <strain evidence="2 3">LA-38</strain>
    </source>
</reference>